<feature type="compositionally biased region" description="Low complexity" evidence="1">
    <location>
        <begin position="57"/>
        <end position="67"/>
    </location>
</feature>
<evidence type="ECO:0008006" key="4">
    <source>
        <dbReference type="Google" id="ProtNLM"/>
    </source>
</evidence>
<keyword evidence="3" id="KW-1185">Reference proteome</keyword>
<dbReference type="EMBL" id="JAKUCV010000638">
    <property type="protein sequence ID" value="KAJ4849336.1"/>
    <property type="molecule type" value="Genomic_DNA"/>
</dbReference>
<dbReference type="Proteomes" id="UP001141552">
    <property type="component" value="Unassembled WGS sequence"/>
</dbReference>
<dbReference type="OrthoDB" id="851867at2759"/>
<evidence type="ECO:0000256" key="1">
    <source>
        <dbReference type="SAM" id="MobiDB-lite"/>
    </source>
</evidence>
<feature type="region of interest" description="Disordered" evidence="1">
    <location>
        <begin position="1"/>
        <end position="75"/>
    </location>
</feature>
<name>A0A9Q0GJ84_9ROSI</name>
<dbReference type="InterPro" id="IPR036691">
    <property type="entry name" value="Endo/exonu/phosph_ase_sf"/>
</dbReference>
<dbReference type="SUPFAM" id="SSF56219">
    <property type="entry name" value="DNase I-like"/>
    <property type="match status" value="1"/>
</dbReference>
<reference evidence="2" key="2">
    <citation type="journal article" date="2023" name="Plants (Basel)">
        <title>Annotation of the Turnera subulata (Passifloraceae) Draft Genome Reveals the S-Locus Evolved after the Divergence of Turneroideae from Passifloroideae in a Stepwise Manner.</title>
        <authorList>
            <person name="Henning P.M."/>
            <person name="Roalson E.H."/>
            <person name="Mir W."/>
            <person name="McCubbin A.G."/>
            <person name="Shore J.S."/>
        </authorList>
    </citation>
    <scope>NUCLEOTIDE SEQUENCE</scope>
    <source>
        <strain evidence="2">F60SS</strain>
    </source>
</reference>
<proteinExistence type="predicted"/>
<sequence>MEVGADGLSPLPERDRPEPETATEEDPFQLMPIIKGNSIRALNGAPSAESVSKSKEQIPSQSQSPQSNVGPKPPLVFHCSASPAMSPKYLEERLDKVIQSGRVSRGRRFKKLKVIGSTTTTGSSSNNDIRWVNLSLVKRRLYSVKMCLSQGFISQVNEAFSFCCVYALIDLQERINHWSELASFKTSYSSPWLVVGDYNETLHTDERRSGRLDRHGVDALRGFMNRLALMEFPLEDRRFTWANSTVASRIDRAMAEQKIDELELLFEQEDLSVMERKELAESRASLMICEKQ</sequence>
<evidence type="ECO:0000313" key="2">
    <source>
        <dbReference type="EMBL" id="KAJ4849336.1"/>
    </source>
</evidence>
<accession>A0A9Q0GJ84</accession>
<gene>
    <name evidence="2" type="ORF">Tsubulata_025659</name>
</gene>
<comment type="caution">
    <text evidence="2">The sequence shown here is derived from an EMBL/GenBank/DDBJ whole genome shotgun (WGS) entry which is preliminary data.</text>
</comment>
<reference evidence="2" key="1">
    <citation type="submission" date="2022-02" db="EMBL/GenBank/DDBJ databases">
        <authorList>
            <person name="Henning P.M."/>
            <person name="McCubbin A.G."/>
            <person name="Shore J.S."/>
        </authorList>
    </citation>
    <scope>NUCLEOTIDE SEQUENCE</scope>
    <source>
        <strain evidence="2">F60SS</strain>
        <tissue evidence="2">Leaves</tissue>
    </source>
</reference>
<protein>
    <recommendedName>
        <fullName evidence="4">Endonuclease/exonuclease/phosphatase domain-containing protein</fullName>
    </recommendedName>
</protein>
<dbReference type="Gene3D" id="3.60.10.10">
    <property type="entry name" value="Endonuclease/exonuclease/phosphatase"/>
    <property type="match status" value="1"/>
</dbReference>
<dbReference type="AlphaFoldDB" id="A0A9Q0GJ84"/>
<organism evidence="2 3">
    <name type="scientific">Turnera subulata</name>
    <dbReference type="NCBI Taxonomy" id="218843"/>
    <lineage>
        <taxon>Eukaryota</taxon>
        <taxon>Viridiplantae</taxon>
        <taxon>Streptophyta</taxon>
        <taxon>Embryophyta</taxon>
        <taxon>Tracheophyta</taxon>
        <taxon>Spermatophyta</taxon>
        <taxon>Magnoliopsida</taxon>
        <taxon>eudicotyledons</taxon>
        <taxon>Gunneridae</taxon>
        <taxon>Pentapetalae</taxon>
        <taxon>rosids</taxon>
        <taxon>fabids</taxon>
        <taxon>Malpighiales</taxon>
        <taxon>Passifloraceae</taxon>
        <taxon>Turnera</taxon>
    </lineage>
</organism>
<evidence type="ECO:0000313" key="3">
    <source>
        <dbReference type="Proteomes" id="UP001141552"/>
    </source>
</evidence>